<dbReference type="AlphaFoldDB" id="A0A370NLI3"/>
<protein>
    <submittedName>
        <fullName evidence="1">Uncharacterized protein</fullName>
    </submittedName>
</protein>
<accession>A0A370NLI3</accession>
<name>A0A370NLI3_9BURK</name>
<sequence>MTIEAASRIYRATALKNGGRIPAGRNHVILGSFMHGWERIRDAAARSRRVPINHRIVLTSRDF</sequence>
<reference evidence="2" key="1">
    <citation type="submission" date="2018-06" db="EMBL/GenBank/DDBJ databases">
        <authorList>
            <person name="Feng T."/>
            <person name="Jeon C.O."/>
        </authorList>
    </citation>
    <scope>NUCLEOTIDE SEQUENCE [LARGE SCALE GENOMIC DNA]</scope>
    <source>
        <strain evidence="2">S23</strain>
    </source>
</reference>
<keyword evidence="2" id="KW-1185">Reference proteome</keyword>
<gene>
    <name evidence="1" type="ORF">DN412_31185</name>
</gene>
<dbReference type="EMBL" id="QKWJ01000062">
    <property type="protein sequence ID" value="RDK06454.1"/>
    <property type="molecule type" value="Genomic_DNA"/>
</dbReference>
<comment type="caution">
    <text evidence="1">The sequence shown here is derived from an EMBL/GenBank/DDBJ whole genome shotgun (WGS) entry which is preliminary data.</text>
</comment>
<dbReference type="Proteomes" id="UP000255165">
    <property type="component" value="Unassembled WGS sequence"/>
</dbReference>
<evidence type="ECO:0000313" key="1">
    <source>
        <dbReference type="EMBL" id="RDK06454.1"/>
    </source>
</evidence>
<organism evidence="1 2">
    <name type="scientific">Cupriavidus lacunae</name>
    <dbReference type="NCBI Taxonomy" id="2666307"/>
    <lineage>
        <taxon>Bacteria</taxon>
        <taxon>Pseudomonadati</taxon>
        <taxon>Pseudomonadota</taxon>
        <taxon>Betaproteobacteria</taxon>
        <taxon>Burkholderiales</taxon>
        <taxon>Burkholderiaceae</taxon>
        <taxon>Cupriavidus</taxon>
    </lineage>
</organism>
<proteinExistence type="predicted"/>
<evidence type="ECO:0000313" key="2">
    <source>
        <dbReference type="Proteomes" id="UP000255165"/>
    </source>
</evidence>